<dbReference type="PROSITE" id="PS00216">
    <property type="entry name" value="SUGAR_TRANSPORT_1"/>
    <property type="match status" value="1"/>
</dbReference>
<dbReference type="EMBL" id="JAULJE010000005">
    <property type="protein sequence ID" value="KAK1343276.1"/>
    <property type="molecule type" value="Genomic_DNA"/>
</dbReference>
<feature type="transmembrane region" description="Helical" evidence="6">
    <location>
        <begin position="407"/>
        <end position="428"/>
    </location>
</feature>
<accession>A0AA40LRC0</accession>
<feature type="transmembrane region" description="Helical" evidence="6">
    <location>
        <begin position="543"/>
        <end position="563"/>
    </location>
</feature>
<dbReference type="Pfam" id="PF07690">
    <property type="entry name" value="MFS_1"/>
    <property type="match status" value="1"/>
</dbReference>
<evidence type="ECO:0000256" key="1">
    <source>
        <dbReference type="ARBA" id="ARBA00004141"/>
    </source>
</evidence>
<dbReference type="PANTHER" id="PTHR24064">
    <property type="entry name" value="SOLUTE CARRIER FAMILY 22 MEMBER"/>
    <property type="match status" value="1"/>
</dbReference>
<feature type="transmembrane region" description="Helical" evidence="6">
    <location>
        <begin position="377"/>
        <end position="401"/>
    </location>
</feature>
<keyword evidence="3 6" id="KW-1133">Transmembrane helix</keyword>
<dbReference type="PROSITE" id="PS50850">
    <property type="entry name" value="MFS"/>
    <property type="match status" value="1"/>
</dbReference>
<feature type="transmembrane region" description="Helical" evidence="6">
    <location>
        <begin position="319"/>
        <end position="337"/>
    </location>
</feature>
<reference evidence="8" key="1">
    <citation type="submission" date="2023-06" db="EMBL/GenBank/DDBJ databases">
        <title>Reference genome for the Northern bat (Eptesicus nilssonii), a most northern bat species.</title>
        <authorList>
            <person name="Laine V.N."/>
            <person name="Pulliainen A.T."/>
            <person name="Lilley T.M."/>
        </authorList>
    </citation>
    <scope>NUCLEOTIDE SEQUENCE</scope>
    <source>
        <strain evidence="8">BLF_Eptnil</strain>
        <tissue evidence="8">Kidney</tissue>
    </source>
</reference>
<feature type="transmembrane region" description="Helical" evidence="6">
    <location>
        <begin position="688"/>
        <end position="708"/>
    </location>
</feature>
<feature type="non-terminal residue" evidence="8">
    <location>
        <position position="1016"/>
    </location>
</feature>
<dbReference type="InterPro" id="IPR005829">
    <property type="entry name" value="Sugar_transporter_CS"/>
</dbReference>
<dbReference type="Proteomes" id="UP001177744">
    <property type="component" value="Unassembled WGS sequence"/>
</dbReference>
<dbReference type="AlphaFoldDB" id="A0AA40LRC0"/>
<evidence type="ECO:0000256" key="2">
    <source>
        <dbReference type="ARBA" id="ARBA00022692"/>
    </source>
</evidence>
<organism evidence="8 9">
    <name type="scientific">Cnephaeus nilssonii</name>
    <name type="common">Northern bat</name>
    <name type="synonym">Eptesicus nilssonii</name>
    <dbReference type="NCBI Taxonomy" id="3371016"/>
    <lineage>
        <taxon>Eukaryota</taxon>
        <taxon>Metazoa</taxon>
        <taxon>Chordata</taxon>
        <taxon>Craniata</taxon>
        <taxon>Vertebrata</taxon>
        <taxon>Euteleostomi</taxon>
        <taxon>Mammalia</taxon>
        <taxon>Eutheria</taxon>
        <taxon>Laurasiatheria</taxon>
        <taxon>Chiroptera</taxon>
        <taxon>Yangochiroptera</taxon>
        <taxon>Vespertilionidae</taxon>
        <taxon>Cnephaeus</taxon>
    </lineage>
</organism>
<feature type="domain" description="Major facilitator superfamily (MFS) profile" evidence="7">
    <location>
        <begin position="248"/>
        <end position="713"/>
    </location>
</feature>
<comment type="subcellular location">
    <subcellularLocation>
        <location evidence="1">Membrane</location>
        <topology evidence="1">Multi-pass membrane protein</topology>
    </subcellularLocation>
</comment>
<feature type="transmembrane region" description="Helical" evidence="6">
    <location>
        <begin position="343"/>
        <end position="365"/>
    </location>
</feature>
<keyword evidence="9" id="KW-1185">Reference proteome</keyword>
<proteinExistence type="predicted"/>
<protein>
    <recommendedName>
        <fullName evidence="7">Major facilitator superfamily (MFS) profile domain-containing protein</fullName>
    </recommendedName>
</protein>
<feature type="transmembrane region" description="Helical" evidence="6">
    <location>
        <begin position="604"/>
        <end position="620"/>
    </location>
</feature>
<evidence type="ECO:0000313" key="8">
    <source>
        <dbReference type="EMBL" id="KAK1343276.1"/>
    </source>
</evidence>
<dbReference type="InterPro" id="IPR036259">
    <property type="entry name" value="MFS_trans_sf"/>
</dbReference>
<feature type="region of interest" description="Disordered" evidence="5">
    <location>
        <begin position="811"/>
        <end position="831"/>
    </location>
</feature>
<keyword evidence="4 6" id="KW-0472">Membrane</keyword>
<name>A0AA40LRC0_CNENI</name>
<comment type="caution">
    <text evidence="8">The sequence shown here is derived from an EMBL/GenBank/DDBJ whole genome shotgun (WGS) entry which is preliminary data.</text>
</comment>
<evidence type="ECO:0000256" key="4">
    <source>
        <dbReference type="ARBA" id="ARBA00023136"/>
    </source>
</evidence>
<dbReference type="InterPro" id="IPR020846">
    <property type="entry name" value="MFS_dom"/>
</dbReference>
<feature type="transmembrane region" description="Helical" evidence="6">
    <location>
        <begin position="575"/>
        <end position="597"/>
    </location>
</feature>
<evidence type="ECO:0000256" key="5">
    <source>
        <dbReference type="SAM" id="MobiDB-lite"/>
    </source>
</evidence>
<dbReference type="Gene3D" id="1.20.1250.20">
    <property type="entry name" value="MFS general substrate transporter like domains"/>
    <property type="match status" value="1"/>
</dbReference>
<evidence type="ECO:0000259" key="7">
    <source>
        <dbReference type="PROSITE" id="PS50850"/>
    </source>
</evidence>
<gene>
    <name evidence="8" type="ORF">QTO34_016054</name>
</gene>
<feature type="transmembrane region" description="Helical" evidence="6">
    <location>
        <begin position="20"/>
        <end position="43"/>
    </location>
</feature>
<feature type="transmembrane region" description="Helical" evidence="6">
    <location>
        <begin position="626"/>
        <end position="648"/>
    </location>
</feature>
<evidence type="ECO:0000256" key="3">
    <source>
        <dbReference type="ARBA" id="ARBA00022989"/>
    </source>
</evidence>
<dbReference type="SUPFAM" id="SSF103473">
    <property type="entry name" value="MFS general substrate transporter"/>
    <property type="match status" value="1"/>
</dbReference>
<sequence>MRDYDEVTAFLGEWGLFQRLIFFLLSASIIPNGFNGMSVVFLAGTPEHRCRVPDSANLSSAWRNHSAPLLRLQDGRQVPHNCRRYQLAAIANFSALGLEPGRDVDLEKLQQEDCLDGWEFSQDVYLSTIVTEGLLVLAHALPTSWPGAPKTGGQFIPPRFLEASSAAKLQLAELAAVSSLAAVLTSLFSLPFWFRSPQVSGACRLPWDTAGQYGDWQLGYRDSLNITKLTLRPALWHIPKRFSNPIPTIPLKPPGSFTLELCLDVPPVASILATSRGSLWNLVCDDDWKTPLTSSLFFVGVLIGSFFSGQLSDRFGRKSILFATMAVQTGFSFLQIFSINWEMFTLLFVIVGMGQISNYVVAFILGTEILGKSVRIIFSTLGVCTFFAVGYMLLPLFAYFIRDWRMLLLALTVPGLLCVPLWCMKPAFVKNYKPLKMNSRFIPESPRWLISQRRFREAEAIIQKAAKMNNVAVPGVIFDPVEVESSLGGSAEPCASKCSLLGMESAICPSSQERKLRYRELQELKPLKQEKIFILDLFRTRNIATITTMSILLWMLTSVGYFALSLNSPNLHGDAYLNCFLSALIEVPAYITAWLLLRTLPRRWVLFLGGGVLLLIQLVPVDYNFLSIGLVMLGKFGITAAFSMLYVFTAELYPTLVRNMAVGITSMASRVGSIIAPYFVYLGAYNRALPYILMGSLTILIGIITLFFPESFGMTLPESLEEMQKVKWFRSGKKARNSMNNEENPKPCLMAIPPSPPGTRQPVSLRGGHATPKKLSLNFIPSSSDCSLCDALLVLVTLTLLGSIPHPHMDPSGPAVPPLPPAASATSPEARHVPGHPLVAFPALGSPHPASLLPIAGADPQWFSAIGAGSPLVPKAGKASCPEAFPALGSATPQCPCNSFLHSGPRPSLRLQRRSQASRLGFSTLATARLGFSAPAAAEKPSLKARLLCSGRSEAWLLCSGRSGETKPLQSSVVFSLHSVPMEQMLNAGASPWWSVRSHSQPPVVPPPSWLAPIET</sequence>
<dbReference type="GO" id="GO:0016020">
    <property type="term" value="C:membrane"/>
    <property type="evidence" value="ECO:0007669"/>
    <property type="project" value="UniProtKB-SubCell"/>
</dbReference>
<evidence type="ECO:0000313" key="9">
    <source>
        <dbReference type="Proteomes" id="UP001177744"/>
    </source>
</evidence>
<keyword evidence="2 6" id="KW-0812">Transmembrane</keyword>
<dbReference type="InterPro" id="IPR011701">
    <property type="entry name" value="MFS"/>
</dbReference>
<evidence type="ECO:0000256" key="6">
    <source>
        <dbReference type="SAM" id="Phobius"/>
    </source>
</evidence>
<dbReference type="GO" id="GO:0022857">
    <property type="term" value="F:transmembrane transporter activity"/>
    <property type="evidence" value="ECO:0007669"/>
    <property type="project" value="InterPro"/>
</dbReference>